<keyword evidence="3" id="KW-1185">Reference proteome</keyword>
<sequence length="156" mass="17066">MRTVGITGHQKAPEVVWQTLADQLPSILGPPPFVGVSSLAVGADQEFARTVLRLGGDLIAIIPSSHYGTSFETAEQREQYQFLLKSAKHHEQLPFDRPNEDAYLEAGRRVVALSDSLVAVWDGQPAKGKGGTADIVDYARHLGKRVMVIWPHGVTR</sequence>
<proteinExistence type="predicted"/>
<protein>
    <recommendedName>
        <fullName evidence="1">Smf/DprA SLOG domain-containing protein</fullName>
    </recommendedName>
</protein>
<name>A0A516G6F2_9MICO</name>
<evidence type="ECO:0000259" key="1">
    <source>
        <dbReference type="Pfam" id="PF02481"/>
    </source>
</evidence>
<dbReference type="Proteomes" id="UP000315395">
    <property type="component" value="Chromosome"/>
</dbReference>
<evidence type="ECO:0000313" key="3">
    <source>
        <dbReference type="Proteomes" id="UP000315395"/>
    </source>
</evidence>
<organism evidence="2 3">
    <name type="scientific">Ornithinimicrobium ciconiae</name>
    <dbReference type="NCBI Taxonomy" id="2594265"/>
    <lineage>
        <taxon>Bacteria</taxon>
        <taxon>Bacillati</taxon>
        <taxon>Actinomycetota</taxon>
        <taxon>Actinomycetes</taxon>
        <taxon>Micrococcales</taxon>
        <taxon>Ornithinimicrobiaceae</taxon>
        <taxon>Ornithinimicrobium</taxon>
    </lineage>
</organism>
<dbReference type="Pfam" id="PF02481">
    <property type="entry name" value="DNA_processg_A"/>
    <property type="match status" value="1"/>
</dbReference>
<dbReference type="SUPFAM" id="SSF102405">
    <property type="entry name" value="MCP/YpsA-like"/>
    <property type="match status" value="1"/>
</dbReference>
<accession>A0A516G6F2</accession>
<dbReference type="AlphaFoldDB" id="A0A516G6F2"/>
<dbReference type="KEGG" id="orz:FNH13_01020"/>
<dbReference type="RefSeq" id="WP_143781734.1">
    <property type="nucleotide sequence ID" value="NZ_CP041616.1"/>
</dbReference>
<dbReference type="OrthoDB" id="3231229at2"/>
<feature type="domain" description="Smf/DprA SLOG" evidence="1">
    <location>
        <begin position="4"/>
        <end position="152"/>
    </location>
</feature>
<dbReference type="EMBL" id="CP041616">
    <property type="protein sequence ID" value="QDO87075.1"/>
    <property type="molecule type" value="Genomic_DNA"/>
</dbReference>
<dbReference type="Gene3D" id="3.40.50.450">
    <property type="match status" value="1"/>
</dbReference>
<gene>
    <name evidence="2" type="ORF">FNH13_01020</name>
</gene>
<dbReference type="InterPro" id="IPR057666">
    <property type="entry name" value="DrpA_SLOG"/>
</dbReference>
<reference evidence="2 3" key="1">
    <citation type="submission" date="2019-07" db="EMBL/GenBank/DDBJ databases">
        <title>complete genome sequencing of Ornithinimicrobium sp. H23M54.</title>
        <authorList>
            <person name="Bae J.-W."/>
            <person name="Lee S.-Y."/>
        </authorList>
    </citation>
    <scope>NUCLEOTIDE SEQUENCE [LARGE SCALE GENOMIC DNA]</scope>
    <source>
        <strain evidence="2 3">H23M54</strain>
    </source>
</reference>
<evidence type="ECO:0000313" key="2">
    <source>
        <dbReference type="EMBL" id="QDO87075.1"/>
    </source>
</evidence>